<dbReference type="SUPFAM" id="SSF50249">
    <property type="entry name" value="Nucleic acid-binding proteins"/>
    <property type="match status" value="1"/>
</dbReference>
<dbReference type="Pfam" id="PF13509">
    <property type="entry name" value="S1_2"/>
    <property type="match status" value="2"/>
</dbReference>
<dbReference type="Gene3D" id="1.10.10.10">
    <property type="entry name" value="Winged helix-like DNA-binding domain superfamily/Winged helix DNA-binding domain"/>
    <property type="match status" value="1"/>
</dbReference>
<dbReference type="InterPro" id="IPR040764">
    <property type="entry name" value="CvfB_WH"/>
</dbReference>
<name>A0A2G6E269_9BACT</name>
<dbReference type="InterPro" id="IPR036388">
    <property type="entry name" value="WH-like_DNA-bd_sf"/>
</dbReference>
<dbReference type="EMBL" id="PDPS01000039">
    <property type="protein sequence ID" value="PID56047.1"/>
    <property type="molecule type" value="Genomic_DNA"/>
</dbReference>
<accession>A0A2G6E269</accession>
<dbReference type="PANTHER" id="PTHR37296:SF1">
    <property type="entry name" value="CONSERVED VIRULENCE FACTOR B"/>
    <property type="match status" value="1"/>
</dbReference>
<gene>
    <name evidence="3" type="ORF">CSB45_13180</name>
</gene>
<comment type="caution">
    <text evidence="3">The sequence shown here is derived from an EMBL/GenBank/DDBJ whole genome shotgun (WGS) entry which is preliminary data.</text>
</comment>
<evidence type="ECO:0000313" key="4">
    <source>
        <dbReference type="Proteomes" id="UP000229740"/>
    </source>
</evidence>
<feature type="compositionally biased region" description="Polar residues" evidence="1">
    <location>
        <begin position="281"/>
        <end position="290"/>
    </location>
</feature>
<protein>
    <submittedName>
        <fullName evidence="3">RNA-binding protein</fullName>
    </submittedName>
</protein>
<sequence>MLKVGKMQRLTVKKLVHFGAYLDAGTENERDNVLLPRSQVPPGTKPGDAFDVFLYLDSEDRIIATRQKPLAQVGELAYLQVVEKATVGTFLNWGLEKDLFLPFSEQHYRIDEGKSYLVGVYLDKQGRPCATLHVEKFLRNDSPYQLNDIVDAVVYSTKRGLGAFVAVDKRYAGFIPEQDAFFPIKVGARLKLRVAKVLDDGRLTLSTRQLAHRQMRDDAAMILELMRQHDGFLPLNDRSHPSAIERALHISKKAFKRAVGRLLKTRQIEQTDQGIRLTEGRISQETQPRSALQRRNVASRARRDQPRQKRRNVFPRTAKQISSHERHGKHSPKKRHPEH</sequence>
<feature type="compositionally biased region" description="Basic residues" evidence="1">
    <location>
        <begin position="326"/>
        <end position="339"/>
    </location>
</feature>
<proteinExistence type="predicted"/>
<dbReference type="InterPro" id="IPR003029">
    <property type="entry name" value="S1_domain"/>
</dbReference>
<evidence type="ECO:0000256" key="1">
    <source>
        <dbReference type="SAM" id="MobiDB-lite"/>
    </source>
</evidence>
<dbReference type="Gene3D" id="2.40.50.140">
    <property type="entry name" value="Nucleic acid-binding proteins"/>
    <property type="match status" value="2"/>
</dbReference>
<dbReference type="PANTHER" id="PTHR37296">
    <property type="entry name" value="CONSERVED VIRULENCE FACTOR B"/>
    <property type="match status" value="1"/>
</dbReference>
<dbReference type="GO" id="GO:0003676">
    <property type="term" value="F:nucleic acid binding"/>
    <property type="evidence" value="ECO:0007669"/>
    <property type="project" value="InterPro"/>
</dbReference>
<dbReference type="InterPro" id="IPR039566">
    <property type="entry name" value="CvfB_S1_st"/>
</dbReference>
<dbReference type="InterPro" id="IPR012340">
    <property type="entry name" value="NA-bd_OB-fold"/>
</dbReference>
<dbReference type="Pfam" id="PF17783">
    <property type="entry name" value="WHD_CvfB"/>
    <property type="match status" value="1"/>
</dbReference>
<dbReference type="AlphaFoldDB" id="A0A2G6E269"/>
<feature type="region of interest" description="Disordered" evidence="1">
    <location>
        <begin position="279"/>
        <end position="339"/>
    </location>
</feature>
<dbReference type="SMART" id="SM00316">
    <property type="entry name" value="S1"/>
    <property type="match status" value="2"/>
</dbReference>
<evidence type="ECO:0000313" key="3">
    <source>
        <dbReference type="EMBL" id="PID56047.1"/>
    </source>
</evidence>
<reference evidence="3 4" key="1">
    <citation type="submission" date="2017-10" db="EMBL/GenBank/DDBJ databases">
        <title>Novel microbial diversity and functional potential in the marine mammal oral microbiome.</title>
        <authorList>
            <person name="Dudek N.K."/>
            <person name="Sun C.L."/>
            <person name="Burstein D."/>
            <person name="Kantor R.S."/>
            <person name="Aliaga Goltsman D.S."/>
            <person name="Bik E.M."/>
            <person name="Thomas B.C."/>
            <person name="Banfield J.F."/>
            <person name="Relman D.A."/>
        </authorList>
    </citation>
    <scope>NUCLEOTIDE SEQUENCE [LARGE SCALE GENOMIC DNA]</scope>
    <source>
        <strain evidence="3">DOLZORAL124_49_17</strain>
    </source>
</reference>
<organism evidence="3 4">
    <name type="scientific">candidate division KSB3 bacterium</name>
    <dbReference type="NCBI Taxonomy" id="2044937"/>
    <lineage>
        <taxon>Bacteria</taxon>
        <taxon>candidate division KSB3</taxon>
    </lineage>
</organism>
<dbReference type="InterPro" id="IPR014464">
    <property type="entry name" value="CvfB_fam"/>
</dbReference>
<feature type="domain" description="S1 motif" evidence="2">
    <location>
        <begin position="147"/>
        <end position="208"/>
    </location>
</feature>
<dbReference type="PROSITE" id="PS50126">
    <property type="entry name" value="S1"/>
    <property type="match status" value="1"/>
</dbReference>
<evidence type="ECO:0000259" key="2">
    <source>
        <dbReference type="PROSITE" id="PS50126"/>
    </source>
</evidence>
<dbReference type="Proteomes" id="UP000229740">
    <property type="component" value="Unassembled WGS sequence"/>
</dbReference>